<name>A0A7W6UKU3_9HYPH</name>
<evidence type="ECO:0000313" key="10">
    <source>
        <dbReference type="Proteomes" id="UP000533724"/>
    </source>
</evidence>
<protein>
    <recommendedName>
        <fullName evidence="6">HTH-type transcriptional regulator TtuA</fullName>
    </recommendedName>
    <alternativeName>
        <fullName evidence="7">Tartrate utilization transcriptional regulator</fullName>
    </alternativeName>
</protein>
<dbReference type="Gene3D" id="3.40.190.290">
    <property type="match status" value="1"/>
</dbReference>
<comment type="similarity">
    <text evidence="1">Belongs to the LysR transcriptional regulatory family.</text>
</comment>
<proteinExistence type="inferred from homology"/>
<comment type="function">
    <text evidence="5">Transcriptional regulator of the ttuABCDE tartrate utilization operon.</text>
</comment>
<dbReference type="Pfam" id="PF00126">
    <property type="entry name" value="HTH_1"/>
    <property type="match status" value="1"/>
</dbReference>
<dbReference type="SUPFAM" id="SSF53850">
    <property type="entry name" value="Periplasmic binding protein-like II"/>
    <property type="match status" value="1"/>
</dbReference>
<reference evidence="9 10" key="1">
    <citation type="submission" date="2020-08" db="EMBL/GenBank/DDBJ databases">
        <title>Genomic Encyclopedia of Type Strains, Phase IV (KMG-V): Genome sequencing to study the core and pangenomes of soil and plant-associated prokaryotes.</title>
        <authorList>
            <person name="Whitman W."/>
        </authorList>
    </citation>
    <scope>NUCLEOTIDE SEQUENCE [LARGE SCALE GENOMIC DNA]</scope>
    <source>
        <strain evidence="9 10">SEMIA 414</strain>
    </source>
</reference>
<sequence>MDIEDLRTFVEVADSGGVSPAARRLGISKSMVSRRLTRLEGELGVQLLARTTRGANLTEAGVTFRDYAAKTCVEIEIAREAVLPEGDLRGRLRVAIPLTWAPMHFVSVLADMARRHPQLQIHAEYCDRQVDLVSDGFDCAIRAGTLADSDVVAKRVGGISCKLVASPDYVRLHGSPETPDDITNHQALLGAEAWRFMDDDKIVTVQPQGRFSSNNGAAIAKAAAAGLGIAWLPDCVTNMYLASGALVPIMTRYPLPVGDVHFVRPSSPHPPRKVRILCEFLIASFERLRNPSDAEVHLATPTSAPFL</sequence>
<evidence type="ECO:0000256" key="1">
    <source>
        <dbReference type="ARBA" id="ARBA00009437"/>
    </source>
</evidence>
<dbReference type="FunFam" id="1.10.10.10:FF:000001">
    <property type="entry name" value="LysR family transcriptional regulator"/>
    <property type="match status" value="1"/>
</dbReference>
<keyword evidence="2" id="KW-0805">Transcription regulation</keyword>
<keyword evidence="4" id="KW-0804">Transcription</keyword>
<evidence type="ECO:0000259" key="8">
    <source>
        <dbReference type="PROSITE" id="PS50931"/>
    </source>
</evidence>
<feature type="domain" description="HTH lysR-type" evidence="8">
    <location>
        <begin position="1"/>
        <end position="58"/>
    </location>
</feature>
<dbReference type="SUPFAM" id="SSF46785">
    <property type="entry name" value="Winged helix' DNA-binding domain"/>
    <property type="match status" value="1"/>
</dbReference>
<dbReference type="RefSeq" id="WP_184499873.1">
    <property type="nucleotide sequence ID" value="NZ_JACIHI010000007.1"/>
</dbReference>
<dbReference type="InterPro" id="IPR036388">
    <property type="entry name" value="WH-like_DNA-bd_sf"/>
</dbReference>
<dbReference type="Gene3D" id="1.10.10.10">
    <property type="entry name" value="Winged helix-like DNA-binding domain superfamily/Winged helix DNA-binding domain"/>
    <property type="match status" value="1"/>
</dbReference>
<dbReference type="AlphaFoldDB" id="A0A7W6UKU3"/>
<organism evidence="9 10">
    <name type="scientific">Rhizobium esperanzae</name>
    <dbReference type="NCBI Taxonomy" id="1967781"/>
    <lineage>
        <taxon>Bacteria</taxon>
        <taxon>Pseudomonadati</taxon>
        <taxon>Pseudomonadota</taxon>
        <taxon>Alphaproteobacteria</taxon>
        <taxon>Hyphomicrobiales</taxon>
        <taxon>Rhizobiaceae</taxon>
        <taxon>Rhizobium/Agrobacterium group</taxon>
        <taxon>Rhizobium</taxon>
    </lineage>
</organism>
<dbReference type="CDD" id="cd08422">
    <property type="entry name" value="PBP2_CrgA_like"/>
    <property type="match status" value="1"/>
</dbReference>
<dbReference type="PANTHER" id="PTHR30537">
    <property type="entry name" value="HTH-TYPE TRANSCRIPTIONAL REGULATOR"/>
    <property type="match status" value="1"/>
</dbReference>
<dbReference type="GO" id="GO:0003700">
    <property type="term" value="F:DNA-binding transcription factor activity"/>
    <property type="evidence" value="ECO:0007669"/>
    <property type="project" value="InterPro"/>
</dbReference>
<evidence type="ECO:0000256" key="4">
    <source>
        <dbReference type="ARBA" id="ARBA00023163"/>
    </source>
</evidence>
<dbReference type="EMBL" id="JACIHI010000007">
    <property type="protein sequence ID" value="MBB4439975.1"/>
    <property type="molecule type" value="Genomic_DNA"/>
</dbReference>
<dbReference type="InterPro" id="IPR058163">
    <property type="entry name" value="LysR-type_TF_proteobact-type"/>
</dbReference>
<dbReference type="GO" id="GO:0043565">
    <property type="term" value="F:sequence-specific DNA binding"/>
    <property type="evidence" value="ECO:0007669"/>
    <property type="project" value="TreeGrafter"/>
</dbReference>
<dbReference type="InterPro" id="IPR005119">
    <property type="entry name" value="LysR_subst-bd"/>
</dbReference>
<gene>
    <name evidence="9" type="ORF">GGE15_003251</name>
</gene>
<dbReference type="PROSITE" id="PS50931">
    <property type="entry name" value="HTH_LYSR"/>
    <property type="match status" value="1"/>
</dbReference>
<dbReference type="GO" id="GO:0006351">
    <property type="term" value="P:DNA-templated transcription"/>
    <property type="evidence" value="ECO:0007669"/>
    <property type="project" value="TreeGrafter"/>
</dbReference>
<evidence type="ECO:0000256" key="2">
    <source>
        <dbReference type="ARBA" id="ARBA00023015"/>
    </source>
</evidence>
<dbReference type="Proteomes" id="UP000533724">
    <property type="component" value="Unassembled WGS sequence"/>
</dbReference>
<dbReference type="PANTHER" id="PTHR30537:SF5">
    <property type="entry name" value="HTH-TYPE TRANSCRIPTIONAL ACTIVATOR TTDR-RELATED"/>
    <property type="match status" value="1"/>
</dbReference>
<dbReference type="InterPro" id="IPR036390">
    <property type="entry name" value="WH_DNA-bd_sf"/>
</dbReference>
<keyword evidence="3 9" id="KW-0238">DNA-binding</keyword>
<evidence type="ECO:0000256" key="6">
    <source>
        <dbReference type="ARBA" id="ARBA00067332"/>
    </source>
</evidence>
<evidence type="ECO:0000256" key="5">
    <source>
        <dbReference type="ARBA" id="ARBA00054626"/>
    </source>
</evidence>
<evidence type="ECO:0000256" key="7">
    <source>
        <dbReference type="ARBA" id="ARBA00083243"/>
    </source>
</evidence>
<comment type="caution">
    <text evidence="9">The sequence shown here is derived from an EMBL/GenBank/DDBJ whole genome shotgun (WGS) entry which is preliminary data.</text>
</comment>
<evidence type="ECO:0000313" key="9">
    <source>
        <dbReference type="EMBL" id="MBB4439975.1"/>
    </source>
</evidence>
<dbReference type="InterPro" id="IPR000847">
    <property type="entry name" value="LysR_HTH_N"/>
</dbReference>
<evidence type="ECO:0000256" key="3">
    <source>
        <dbReference type="ARBA" id="ARBA00023125"/>
    </source>
</evidence>
<accession>A0A7W6UKU3</accession>
<dbReference type="Pfam" id="PF03466">
    <property type="entry name" value="LysR_substrate"/>
    <property type="match status" value="1"/>
</dbReference>